<dbReference type="Pfam" id="PF19102">
    <property type="entry name" value="DUF5789"/>
    <property type="match status" value="1"/>
</dbReference>
<organism evidence="1 2">
    <name type="scientific">Haladaptatus pallidirubidus</name>
    <dbReference type="NCBI Taxonomy" id="1008152"/>
    <lineage>
        <taxon>Archaea</taxon>
        <taxon>Methanobacteriati</taxon>
        <taxon>Methanobacteriota</taxon>
        <taxon>Stenosarchaea group</taxon>
        <taxon>Halobacteria</taxon>
        <taxon>Halobacteriales</taxon>
        <taxon>Haladaptataceae</taxon>
        <taxon>Haladaptatus</taxon>
    </lineage>
</organism>
<name>A0AAV3ULH4_9EURY</name>
<accession>A0AAV3ULH4</accession>
<comment type="caution">
    <text evidence="1">The sequence shown here is derived from an EMBL/GenBank/DDBJ whole genome shotgun (WGS) entry which is preliminary data.</text>
</comment>
<dbReference type="InterPro" id="IPR043899">
    <property type="entry name" value="DUF5789"/>
</dbReference>
<dbReference type="AlphaFoldDB" id="A0AAV3ULH4"/>
<proteinExistence type="predicted"/>
<reference evidence="1 2" key="1">
    <citation type="journal article" date="2019" name="Int. J. Syst. Evol. Microbiol.">
        <title>The Global Catalogue of Microorganisms (GCM) 10K type strain sequencing project: providing services to taxonomists for standard genome sequencing and annotation.</title>
        <authorList>
            <consortium name="The Broad Institute Genomics Platform"/>
            <consortium name="The Broad Institute Genome Sequencing Center for Infectious Disease"/>
            <person name="Wu L."/>
            <person name="Ma J."/>
        </authorList>
    </citation>
    <scope>NUCLEOTIDE SEQUENCE [LARGE SCALE GENOMIC DNA]</scope>
    <source>
        <strain evidence="1 2">JCM 17504</strain>
    </source>
</reference>
<dbReference type="EMBL" id="BAABKX010000015">
    <property type="protein sequence ID" value="GAA5057066.1"/>
    <property type="molecule type" value="Genomic_DNA"/>
</dbReference>
<keyword evidence="2" id="KW-1185">Reference proteome</keyword>
<sequence length="91" mass="10274">MLFHVPMGRTVRFSHLESELQRLSYPISRNAAATEFDDVTVLFTKGEKNLGQLVSQTEQEEYESVEDLDAEINNVLPREAVGEPYQSEGEG</sequence>
<evidence type="ECO:0000313" key="2">
    <source>
        <dbReference type="Proteomes" id="UP001501729"/>
    </source>
</evidence>
<dbReference type="Proteomes" id="UP001501729">
    <property type="component" value="Unassembled WGS sequence"/>
</dbReference>
<protein>
    <submittedName>
        <fullName evidence="1">Uncharacterized protein</fullName>
    </submittedName>
</protein>
<gene>
    <name evidence="1" type="ORF">GCM10025751_38660</name>
</gene>
<evidence type="ECO:0000313" key="1">
    <source>
        <dbReference type="EMBL" id="GAA5057066.1"/>
    </source>
</evidence>